<feature type="domain" description="Vta1/callose synthase N-terminal" evidence="8">
    <location>
        <begin position="61"/>
        <end position="120"/>
    </location>
</feature>
<dbReference type="Gene3D" id="1.25.40.10">
    <property type="entry name" value="Tetratricopeptide repeat domain"/>
    <property type="match status" value="3"/>
</dbReference>
<evidence type="ECO:0000256" key="5">
    <source>
        <dbReference type="PROSITE-ProRule" id="PRU00708"/>
    </source>
</evidence>
<evidence type="ECO:0000256" key="3">
    <source>
        <dbReference type="ARBA" id="ARBA00022737"/>
    </source>
</evidence>
<dbReference type="Pfam" id="PF13041">
    <property type="entry name" value="PPR_2"/>
    <property type="match status" value="2"/>
</dbReference>
<reference evidence="9" key="1">
    <citation type="submission" date="2020-06" db="EMBL/GenBank/DDBJ databases">
        <authorList>
            <person name="Li T."/>
            <person name="Hu X."/>
            <person name="Zhang T."/>
            <person name="Song X."/>
            <person name="Zhang H."/>
            <person name="Dai N."/>
            <person name="Sheng W."/>
            <person name="Hou X."/>
            <person name="Wei L."/>
        </authorList>
    </citation>
    <scope>NUCLEOTIDE SEQUENCE</scope>
    <source>
        <strain evidence="9">KEN1</strain>
        <tissue evidence="9">Leaf</tissue>
    </source>
</reference>
<keyword evidence="7" id="KW-0812">Transmembrane</keyword>
<proteinExistence type="inferred from homology"/>
<dbReference type="Gene3D" id="1.25.40.270">
    <property type="entry name" value="Vacuolar protein sorting-associated protein vta1"/>
    <property type="match status" value="1"/>
</dbReference>
<dbReference type="AlphaFoldDB" id="A0AAW2WUS3"/>
<protein>
    <submittedName>
        <fullName evidence="9">Callose synthase 8</fullName>
    </submittedName>
</protein>
<dbReference type="PANTHER" id="PTHR47941">
    <property type="entry name" value="PENTATRICOPEPTIDE REPEAT-CONTAINING PROTEIN 3, MITOCHONDRIAL"/>
    <property type="match status" value="1"/>
</dbReference>
<comment type="similarity">
    <text evidence="2">Belongs to the PPR family. P subfamily.</text>
</comment>
<feature type="repeat" description="PPR" evidence="5">
    <location>
        <begin position="617"/>
        <end position="651"/>
    </location>
</feature>
<comment type="subcellular location">
    <subcellularLocation>
        <location evidence="1">Endomembrane system</location>
    </subcellularLocation>
</comment>
<keyword evidence="7" id="KW-1133">Transmembrane helix</keyword>
<feature type="repeat" description="PPR" evidence="5">
    <location>
        <begin position="687"/>
        <end position="721"/>
    </location>
</feature>
<dbReference type="EMBL" id="JACGWN010000007">
    <property type="protein sequence ID" value="KAL0443726.1"/>
    <property type="molecule type" value="Genomic_DNA"/>
</dbReference>
<feature type="transmembrane region" description="Helical" evidence="7">
    <location>
        <begin position="237"/>
        <end position="257"/>
    </location>
</feature>
<dbReference type="Pfam" id="PF04652">
    <property type="entry name" value="Vta1"/>
    <property type="match status" value="1"/>
</dbReference>
<keyword evidence="4 7" id="KW-0472">Membrane</keyword>
<dbReference type="NCBIfam" id="TIGR00756">
    <property type="entry name" value="PPR"/>
    <property type="match status" value="4"/>
</dbReference>
<feature type="region of interest" description="Disordered" evidence="6">
    <location>
        <begin position="1"/>
        <end position="46"/>
    </location>
</feature>
<dbReference type="InterPro" id="IPR002885">
    <property type="entry name" value="PPR_rpt"/>
</dbReference>
<dbReference type="InterPro" id="IPR011990">
    <property type="entry name" value="TPR-like_helical_dom_sf"/>
</dbReference>
<evidence type="ECO:0000256" key="1">
    <source>
        <dbReference type="ARBA" id="ARBA00004308"/>
    </source>
</evidence>
<dbReference type="Pfam" id="PF01535">
    <property type="entry name" value="PPR"/>
    <property type="match status" value="1"/>
</dbReference>
<comment type="caution">
    <text evidence="9">The sequence shown here is derived from an EMBL/GenBank/DDBJ whole genome shotgun (WGS) entry which is preliminary data.</text>
</comment>
<evidence type="ECO:0000256" key="6">
    <source>
        <dbReference type="SAM" id="MobiDB-lite"/>
    </source>
</evidence>
<keyword evidence="3" id="KW-0677">Repeat</keyword>
<dbReference type="PROSITE" id="PS51375">
    <property type="entry name" value="PPR"/>
    <property type="match status" value="5"/>
</dbReference>
<evidence type="ECO:0000259" key="8">
    <source>
        <dbReference type="Pfam" id="PF04652"/>
    </source>
</evidence>
<accession>A0AAW2WUS3</accession>
<evidence type="ECO:0000256" key="7">
    <source>
        <dbReference type="SAM" id="Phobius"/>
    </source>
</evidence>
<evidence type="ECO:0000313" key="9">
    <source>
        <dbReference type="EMBL" id="KAL0443726.1"/>
    </source>
</evidence>
<name>A0AAW2WUS3_9LAMI</name>
<organism evidence="9">
    <name type="scientific">Sesamum latifolium</name>
    <dbReference type="NCBI Taxonomy" id="2727402"/>
    <lineage>
        <taxon>Eukaryota</taxon>
        <taxon>Viridiplantae</taxon>
        <taxon>Streptophyta</taxon>
        <taxon>Embryophyta</taxon>
        <taxon>Tracheophyta</taxon>
        <taxon>Spermatophyta</taxon>
        <taxon>Magnoliopsida</taxon>
        <taxon>eudicotyledons</taxon>
        <taxon>Gunneridae</taxon>
        <taxon>Pentapetalae</taxon>
        <taxon>asterids</taxon>
        <taxon>lamiids</taxon>
        <taxon>Lamiales</taxon>
        <taxon>Pedaliaceae</taxon>
        <taxon>Sesamum</taxon>
    </lineage>
</organism>
<dbReference type="InterPro" id="IPR023175">
    <property type="entry name" value="Vta1/CALS_N_sf"/>
</dbReference>
<feature type="transmembrane region" description="Helical" evidence="7">
    <location>
        <begin position="264"/>
        <end position="285"/>
    </location>
</feature>
<dbReference type="GO" id="GO:0012505">
    <property type="term" value="C:endomembrane system"/>
    <property type="evidence" value="ECO:0007669"/>
    <property type="project" value="UniProtKB-SubCell"/>
</dbReference>
<feature type="repeat" description="PPR" evidence="5">
    <location>
        <begin position="722"/>
        <end position="756"/>
    </location>
</feature>
<sequence length="787" mass="89965">MSEIVVAEPTNDEQNVASTSSRRAYTTTDKRPFTRSLTSGREHVPEPFDSEKLPVTLVSEIQRFLRVANQIEIDEPRVAYLCRFHAFEVAHNLDRNSSGRGVRQFKTSLLQRLEQDEEVTIRKRREKSDLRELRRVYRQYKDYIIKHGGEYTLETREKLIKARAIASVLFEVLNTVTSAAGFQALAEADPSRSEFYVPYNILPLDQGGVHHAIMQLPEIVNLGRQYLSADHHLAFRLFKAFLFLGVLATIITLSVICHLSLRDLIVCCLAFLPTGWGLILVAQTLRPKIENTGLWHFAWVFARAYDYGMGVVLFAPIAILAWLPIISAFQTRFLFNEAFSRRERDAILRRTSIPPAAGSSSSSVPVPKTPNGKMILRSFLVYRPKFCQPISQIPLLSSILFTRLNFSLHFHRFAPSKPHQKPSHDNGNGNYPDLLSYKDWLSPPEAIRIFQDLKDPNLTLPLFAQLSSRKDYSPNESLYATLINKLALARNFDGIETLMQRIKVERKCRLSDGFFRNVMKIYGHSAGRINKAIETLFDMPNYKCWPSVRTFNFVLNLLVSTKQFEVVHEVYMGASKLGVEIDACCLNIIIKGLCECGQIDAAYKVLDEFLEQKCRPNVRTFSTIMHGLCVHGRVDEAFTLLERMETEGVELDAVVFNILISGLRKQGRVEEGVELFDRIMLKGCNPNPGTYQEVLYCMLEAKRFHEAKNFLRRMMEKGINPSFESYKLVIQGFCAENLVEDVEWALKQMVGHGFVPKMGMWKRMVQCIMADKQAIIPCDLYDGTDRK</sequence>
<feature type="compositionally biased region" description="Low complexity" evidence="6">
    <location>
        <begin position="17"/>
        <end position="27"/>
    </location>
</feature>
<feature type="transmembrane region" description="Helical" evidence="7">
    <location>
        <begin position="305"/>
        <end position="326"/>
    </location>
</feature>
<evidence type="ECO:0000256" key="4">
    <source>
        <dbReference type="ARBA" id="ARBA00023136"/>
    </source>
</evidence>
<gene>
    <name evidence="9" type="ORF">Slati_2095300</name>
</gene>
<dbReference type="InterPro" id="IPR039431">
    <property type="entry name" value="Vta1/CALS_N"/>
</dbReference>
<reference evidence="9" key="2">
    <citation type="journal article" date="2024" name="Plant">
        <title>Genomic evolution and insights into agronomic trait innovations of Sesamum species.</title>
        <authorList>
            <person name="Miao H."/>
            <person name="Wang L."/>
            <person name="Qu L."/>
            <person name="Liu H."/>
            <person name="Sun Y."/>
            <person name="Le M."/>
            <person name="Wang Q."/>
            <person name="Wei S."/>
            <person name="Zheng Y."/>
            <person name="Lin W."/>
            <person name="Duan Y."/>
            <person name="Cao H."/>
            <person name="Xiong S."/>
            <person name="Wang X."/>
            <person name="Wei L."/>
            <person name="Li C."/>
            <person name="Ma Q."/>
            <person name="Ju M."/>
            <person name="Zhao R."/>
            <person name="Li G."/>
            <person name="Mu C."/>
            <person name="Tian Q."/>
            <person name="Mei H."/>
            <person name="Zhang T."/>
            <person name="Gao T."/>
            <person name="Zhang H."/>
        </authorList>
    </citation>
    <scope>NUCLEOTIDE SEQUENCE</scope>
    <source>
        <strain evidence="9">KEN1</strain>
    </source>
</reference>
<feature type="repeat" description="PPR" evidence="5">
    <location>
        <begin position="582"/>
        <end position="616"/>
    </location>
</feature>
<evidence type="ECO:0000256" key="2">
    <source>
        <dbReference type="ARBA" id="ARBA00007626"/>
    </source>
</evidence>
<feature type="repeat" description="PPR" evidence="5">
    <location>
        <begin position="652"/>
        <end position="686"/>
    </location>
</feature>